<dbReference type="PANTHER" id="PTHR43968">
    <property type="match status" value="1"/>
</dbReference>
<dbReference type="SFLD" id="SFLDS00019">
    <property type="entry name" value="Glutathione_Transferase_(cytos"/>
    <property type="match status" value="1"/>
</dbReference>
<dbReference type="InterPro" id="IPR004045">
    <property type="entry name" value="Glutathione_S-Trfase_N"/>
</dbReference>
<dbReference type="SFLD" id="SFLDG00358">
    <property type="entry name" value="Main_(cytGST)"/>
    <property type="match status" value="1"/>
</dbReference>
<proteinExistence type="predicted"/>
<reference evidence="2 3" key="1">
    <citation type="submission" date="2016-07" db="EMBL/GenBank/DDBJ databases">
        <title>Draft genome of the white-rot fungus Obba rivulosa 3A-2.</title>
        <authorList>
            <consortium name="DOE Joint Genome Institute"/>
            <person name="Miettinen O."/>
            <person name="Riley R."/>
            <person name="Acob R."/>
            <person name="Barry K."/>
            <person name="Cullen D."/>
            <person name="De Vries R."/>
            <person name="Hainaut M."/>
            <person name="Hatakka A."/>
            <person name="Henrissat B."/>
            <person name="Hilden K."/>
            <person name="Kuo R."/>
            <person name="Labutti K."/>
            <person name="Lipzen A."/>
            <person name="Makela M.R."/>
            <person name="Sandor L."/>
            <person name="Spatafora J.W."/>
            <person name="Grigoriev I.V."/>
            <person name="Hibbett D.S."/>
        </authorList>
    </citation>
    <scope>NUCLEOTIDE SEQUENCE [LARGE SCALE GENOMIC DNA]</scope>
    <source>
        <strain evidence="2 3">3A-2</strain>
    </source>
</reference>
<dbReference type="EMBL" id="KV722501">
    <property type="protein sequence ID" value="OCH87035.1"/>
    <property type="molecule type" value="Genomic_DNA"/>
</dbReference>
<dbReference type="InterPro" id="IPR050983">
    <property type="entry name" value="GST_Omega/HSP26"/>
</dbReference>
<dbReference type="PROSITE" id="PS50404">
    <property type="entry name" value="GST_NTER"/>
    <property type="match status" value="1"/>
</dbReference>
<accession>A0A8E2ARH4</accession>
<dbReference type="InterPro" id="IPR036282">
    <property type="entry name" value="Glutathione-S-Trfase_C_sf"/>
</dbReference>
<sequence length="238" mass="27400">MTQQITLYTAEVEIALHEVNAKYTRYEIDIRNKPDWFTAEVNPVGQVPALTYGGPEVPPNQPSSESAKLRESIILLEFVADLFPETNMLPPDPILRAKARYFMDVFKTKVVTSWNGYFRWGEAAQSLFTALEGLQALLPPTGFVAGEFSIADVASVLFLVRMWLMLEHELLLFDAKEDEAKETIKALRQRHFERLERYTHDVMERPSFKGTFNRDALISVYKQWSADLRADKLQREKP</sequence>
<evidence type="ECO:0000313" key="2">
    <source>
        <dbReference type="EMBL" id="OCH87035.1"/>
    </source>
</evidence>
<dbReference type="PANTHER" id="PTHR43968:SF6">
    <property type="entry name" value="GLUTATHIONE S-TRANSFERASE OMEGA"/>
    <property type="match status" value="1"/>
</dbReference>
<dbReference type="Gene3D" id="1.20.1050.10">
    <property type="match status" value="1"/>
</dbReference>
<dbReference type="SUPFAM" id="SSF47616">
    <property type="entry name" value="GST C-terminal domain-like"/>
    <property type="match status" value="1"/>
</dbReference>
<feature type="domain" description="GST N-terminal" evidence="1">
    <location>
        <begin position="1"/>
        <end position="87"/>
    </location>
</feature>
<dbReference type="InterPro" id="IPR040079">
    <property type="entry name" value="Glutathione_S-Trfase"/>
</dbReference>
<evidence type="ECO:0000313" key="3">
    <source>
        <dbReference type="Proteomes" id="UP000250043"/>
    </source>
</evidence>
<dbReference type="Gene3D" id="3.40.30.10">
    <property type="entry name" value="Glutaredoxin"/>
    <property type="match status" value="1"/>
</dbReference>
<dbReference type="AlphaFoldDB" id="A0A8E2ARH4"/>
<evidence type="ECO:0000259" key="1">
    <source>
        <dbReference type="PROSITE" id="PS50404"/>
    </source>
</evidence>
<dbReference type="OrthoDB" id="202840at2759"/>
<keyword evidence="3" id="KW-1185">Reference proteome</keyword>
<dbReference type="GO" id="GO:0005737">
    <property type="term" value="C:cytoplasm"/>
    <property type="evidence" value="ECO:0007669"/>
    <property type="project" value="TreeGrafter"/>
</dbReference>
<dbReference type="Pfam" id="PF13417">
    <property type="entry name" value="GST_N_3"/>
    <property type="match status" value="1"/>
</dbReference>
<dbReference type="InterPro" id="IPR036249">
    <property type="entry name" value="Thioredoxin-like_sf"/>
</dbReference>
<dbReference type="SUPFAM" id="SSF52833">
    <property type="entry name" value="Thioredoxin-like"/>
    <property type="match status" value="1"/>
</dbReference>
<dbReference type="Proteomes" id="UP000250043">
    <property type="component" value="Unassembled WGS sequence"/>
</dbReference>
<protein>
    <recommendedName>
        <fullName evidence="1">GST N-terminal domain-containing protein</fullName>
    </recommendedName>
</protein>
<organism evidence="2 3">
    <name type="scientific">Obba rivulosa</name>
    <dbReference type="NCBI Taxonomy" id="1052685"/>
    <lineage>
        <taxon>Eukaryota</taxon>
        <taxon>Fungi</taxon>
        <taxon>Dikarya</taxon>
        <taxon>Basidiomycota</taxon>
        <taxon>Agaricomycotina</taxon>
        <taxon>Agaricomycetes</taxon>
        <taxon>Polyporales</taxon>
        <taxon>Gelatoporiaceae</taxon>
        <taxon>Obba</taxon>
    </lineage>
</organism>
<name>A0A8E2ARH4_9APHY</name>
<gene>
    <name evidence="2" type="ORF">OBBRIDRAFT_814285</name>
</gene>